<dbReference type="AlphaFoldDB" id="A0A6M7WNU0"/>
<gene>
    <name evidence="1" type="ORF">EB235_12785</name>
</gene>
<protein>
    <submittedName>
        <fullName evidence="1">Uncharacterized protein</fullName>
    </submittedName>
</protein>
<dbReference type="Proteomes" id="UP000503017">
    <property type="component" value="Chromosome"/>
</dbReference>
<proteinExistence type="predicted"/>
<sequence length="133" mass="14347">MGCKLDVEGEKPAINPSRDVVAAAVDRMTPDGGPGFLILTATNGNYAQTAGGNGAFTVEWREYANGAFKHWVAGRAADRSSGQVAIATNGFKVTVNANEKLTSAEAKSILCTFCDGDERPSRFWWRDVTDRFQ</sequence>
<reference evidence="1 2" key="1">
    <citation type="submission" date="2018-10" db="EMBL/GenBank/DDBJ databases">
        <authorList>
            <person name="Perry B.J."/>
            <person name="Sullivan J.T."/>
            <person name="Murphy R.J.T."/>
            <person name="Ramsay J.P."/>
            <person name="Ronson C.W."/>
        </authorList>
    </citation>
    <scope>NUCLEOTIDE SEQUENCE [LARGE SCALE GENOMIC DNA]</scope>
    <source>
        <strain evidence="1 2">R88b</strain>
    </source>
</reference>
<organism evidence="1 2">
    <name type="scientific">Mesorhizobium loti R88b</name>
    <dbReference type="NCBI Taxonomy" id="935548"/>
    <lineage>
        <taxon>Bacteria</taxon>
        <taxon>Pseudomonadati</taxon>
        <taxon>Pseudomonadota</taxon>
        <taxon>Alphaproteobacteria</taxon>
        <taxon>Hyphomicrobiales</taxon>
        <taxon>Phyllobacteriaceae</taxon>
        <taxon>Mesorhizobium</taxon>
    </lineage>
</organism>
<evidence type="ECO:0000313" key="1">
    <source>
        <dbReference type="EMBL" id="QKD02269.1"/>
    </source>
</evidence>
<accession>A0A6M7WNU0</accession>
<dbReference type="EMBL" id="CP033367">
    <property type="protein sequence ID" value="QKD02269.1"/>
    <property type="molecule type" value="Genomic_DNA"/>
</dbReference>
<evidence type="ECO:0000313" key="2">
    <source>
        <dbReference type="Proteomes" id="UP000503017"/>
    </source>
</evidence>
<name>A0A6M7WNU0_RHILI</name>